<reference evidence="6" key="1">
    <citation type="journal article" date="2021" name="Proc. Natl. Acad. Sci. U.S.A.">
        <title>A Catalog of Tens of Thousands of Viruses from Human Metagenomes Reveals Hidden Associations with Chronic Diseases.</title>
        <authorList>
            <person name="Tisza M.J."/>
            <person name="Buck C.B."/>
        </authorList>
    </citation>
    <scope>NUCLEOTIDE SEQUENCE</scope>
    <source>
        <strain evidence="6">Ctez94</strain>
    </source>
</reference>
<dbReference type="GO" id="GO:0008233">
    <property type="term" value="F:peptidase activity"/>
    <property type="evidence" value="ECO:0007669"/>
    <property type="project" value="UniProtKB-KW"/>
</dbReference>
<dbReference type="Pfam" id="PF04586">
    <property type="entry name" value="Peptidase_S78"/>
    <property type="match status" value="1"/>
</dbReference>
<keyword evidence="4" id="KW-1273">Viral capsid maturation</keyword>
<evidence type="ECO:0000256" key="2">
    <source>
        <dbReference type="ARBA" id="ARBA00022670"/>
    </source>
</evidence>
<protein>
    <submittedName>
        <fullName evidence="6">Prohead serine protease</fullName>
    </submittedName>
</protein>
<dbReference type="InterPro" id="IPR054613">
    <property type="entry name" value="Peptidase_S78_dom"/>
</dbReference>
<name>A0A8S5QTE8_9VIRU</name>
<keyword evidence="2 6" id="KW-0645">Protease</keyword>
<proteinExistence type="predicted"/>
<keyword evidence="4" id="KW-0118">Viral capsid assembly</keyword>
<accession>A0A8S5QTE8</accession>
<sequence>MDRTTRQMRSVASEFQTRADEGTGDLYISGYFSVFNSNYEIWPGATESVSPEAFDGALSDDIRCLIDHETRLVLGRNKAGTLDLKTDSRGLWGEVKVNQKDQDAMNLYERVKRGDVNQCSFGFEILDEEFEDRGTEVHWTIKKVKLYEVSVVTFPAYDETEVSARKQDYRAIQKRKHEAWKDQALKKLKGEQ</sequence>
<evidence type="ECO:0000256" key="1">
    <source>
        <dbReference type="ARBA" id="ARBA00022612"/>
    </source>
</evidence>
<keyword evidence="3" id="KW-0378">Hydrolase</keyword>
<organism evidence="6">
    <name type="scientific">Phage sp. ctez94</name>
    <dbReference type="NCBI Taxonomy" id="2826750"/>
    <lineage>
        <taxon>Viruses</taxon>
    </lineage>
</organism>
<feature type="domain" description="Prohead serine protease" evidence="5">
    <location>
        <begin position="14"/>
        <end position="174"/>
    </location>
</feature>
<dbReference type="InterPro" id="IPR006433">
    <property type="entry name" value="Prohead_protease"/>
</dbReference>
<keyword evidence="1" id="KW-1188">Viral release from host cell</keyword>
<dbReference type="GO" id="GO:0006508">
    <property type="term" value="P:proteolysis"/>
    <property type="evidence" value="ECO:0007669"/>
    <property type="project" value="UniProtKB-KW"/>
</dbReference>
<evidence type="ECO:0000313" key="6">
    <source>
        <dbReference type="EMBL" id="DAE22075.1"/>
    </source>
</evidence>
<dbReference type="GO" id="GO:0046797">
    <property type="term" value="P:viral procapsid maturation"/>
    <property type="evidence" value="ECO:0007669"/>
    <property type="project" value="UniProtKB-KW"/>
</dbReference>
<dbReference type="NCBIfam" id="TIGR01543">
    <property type="entry name" value="proheadase_HK97"/>
    <property type="match status" value="1"/>
</dbReference>
<dbReference type="EMBL" id="BK015726">
    <property type="protein sequence ID" value="DAE22075.1"/>
    <property type="molecule type" value="Genomic_DNA"/>
</dbReference>
<evidence type="ECO:0000256" key="4">
    <source>
        <dbReference type="ARBA" id="ARBA00023045"/>
    </source>
</evidence>
<evidence type="ECO:0000259" key="5">
    <source>
        <dbReference type="Pfam" id="PF04586"/>
    </source>
</evidence>
<evidence type="ECO:0000256" key="3">
    <source>
        <dbReference type="ARBA" id="ARBA00022801"/>
    </source>
</evidence>